<evidence type="ECO:0000256" key="1">
    <source>
        <dbReference type="ARBA" id="ARBA00005755"/>
    </source>
</evidence>
<evidence type="ECO:0000256" key="2">
    <source>
        <dbReference type="ARBA" id="ARBA00012417"/>
    </source>
</evidence>
<dbReference type="Pfam" id="PF00136">
    <property type="entry name" value="DNA_pol_B"/>
    <property type="match status" value="1"/>
</dbReference>
<evidence type="ECO:0000256" key="6">
    <source>
        <dbReference type="ARBA" id="ARBA00023125"/>
    </source>
</evidence>
<evidence type="ECO:0000256" key="3">
    <source>
        <dbReference type="ARBA" id="ARBA00022679"/>
    </source>
</evidence>
<protein>
    <recommendedName>
        <fullName evidence="2">DNA-directed DNA polymerase</fullName>
        <ecNumber evidence="2">2.7.7.7</ecNumber>
    </recommendedName>
</protein>
<dbReference type="KEGG" id="csty:KN1_27680"/>
<evidence type="ECO:0000256" key="7">
    <source>
        <dbReference type="ARBA" id="ARBA00049244"/>
    </source>
</evidence>
<keyword evidence="3" id="KW-0808">Transferase</keyword>
<dbReference type="GO" id="GO:0006261">
    <property type="term" value="P:DNA-templated DNA replication"/>
    <property type="evidence" value="ECO:0007669"/>
    <property type="project" value="TreeGrafter"/>
</dbReference>
<dbReference type="Proteomes" id="UP000825123">
    <property type="component" value="Chromosome"/>
</dbReference>
<dbReference type="PANTHER" id="PTHR10322">
    <property type="entry name" value="DNA POLYMERASE CATALYTIC SUBUNIT"/>
    <property type="match status" value="1"/>
</dbReference>
<evidence type="ECO:0000256" key="5">
    <source>
        <dbReference type="ARBA" id="ARBA00022932"/>
    </source>
</evidence>
<dbReference type="Gene3D" id="3.90.1600.10">
    <property type="entry name" value="Palm domain of DNA polymerase"/>
    <property type="match status" value="1"/>
</dbReference>
<keyword evidence="5" id="KW-0239">DNA-directed DNA polymerase</keyword>
<dbReference type="InterPro" id="IPR006134">
    <property type="entry name" value="DNA-dir_DNA_pol_B_multi_dom"/>
</dbReference>
<dbReference type="InterPro" id="IPR043502">
    <property type="entry name" value="DNA/RNA_pol_sf"/>
</dbReference>
<evidence type="ECO:0000259" key="8">
    <source>
        <dbReference type="Pfam" id="PF00136"/>
    </source>
</evidence>
<name>A0A8D5U8B6_9CREN</name>
<dbReference type="SUPFAM" id="SSF56672">
    <property type="entry name" value="DNA/RNA polymerases"/>
    <property type="match status" value="1"/>
</dbReference>
<feature type="domain" description="DNA-directed DNA polymerase family B multifunctional" evidence="8">
    <location>
        <begin position="245"/>
        <end position="410"/>
    </location>
</feature>
<keyword evidence="10" id="KW-1185">Reference proteome</keyword>
<comment type="similarity">
    <text evidence="1">Belongs to the DNA polymerase type-B family.</text>
</comment>
<accession>A0A8D5U8B6</accession>
<dbReference type="SMART" id="SM00486">
    <property type="entry name" value="POLBc"/>
    <property type="match status" value="1"/>
</dbReference>
<sequence>MTTGYLIDARPLRSKVRLTFEKGVTTEVKTTFPVYLITDTPYSLLEHPAVEKVEEEEWYFPPDYKNKGKVYRVELNDLSYYEDVVKRAERKLRALRVNTYPSILTQTLLRLKAYPMHLISVDNGKVALAEQEGSLSMPELKIATVETYSWYGLSEKGEKYKLYINGEEVDSGYVKEFEFDEFVDIAECMGDTCNGFKKVTVKVDLSRAFLRARGLMEWSKLSKTLLREIRYGKIGKVVTTNVAIKALKRKYLVPHIKVNVEKPKTLDQLAKADKGGLILIPKPGCYNNVYQMDFSSFYPSIIIKYNISPETIDECDDIKTEIGHSICLKRKGVVPEALEEIVKRKEMLKDVDEERAEAVKWVLVASFGYLGYRHSRFGRIEAYELVTYFSRRNMREAMKIVQESGGKVLHAIVDSVFYQGNVDVSRKVEESLGFKVKAEKYSWVLLTQSRGYGVPTRYVARYPDSKVKVKGLIRENLPNVVKKFLRNAVDILSEAETCEEAREKVVEIELMKEGVMREIEPKDLVVRIKDKALLRGGNGFYDADLGYSGSDLEYYREYLNRWEEILLTPLLIGG</sequence>
<evidence type="ECO:0000256" key="4">
    <source>
        <dbReference type="ARBA" id="ARBA00022695"/>
    </source>
</evidence>
<dbReference type="Gene3D" id="1.10.287.690">
    <property type="entry name" value="Helix hairpin bin"/>
    <property type="match status" value="1"/>
</dbReference>
<dbReference type="GO" id="GO:0003887">
    <property type="term" value="F:DNA-directed DNA polymerase activity"/>
    <property type="evidence" value="ECO:0007669"/>
    <property type="project" value="UniProtKB-KW"/>
</dbReference>
<dbReference type="InterPro" id="IPR050240">
    <property type="entry name" value="DNA_pol_type-B"/>
</dbReference>
<keyword evidence="6" id="KW-0238">DNA-binding</keyword>
<evidence type="ECO:0000313" key="10">
    <source>
        <dbReference type="Proteomes" id="UP000825123"/>
    </source>
</evidence>
<dbReference type="EC" id="2.7.7.7" evidence="2"/>
<organism evidence="9 10">
    <name type="scientific">Stygiolobus caldivivus</name>
    <dbReference type="NCBI Taxonomy" id="2824673"/>
    <lineage>
        <taxon>Archaea</taxon>
        <taxon>Thermoproteota</taxon>
        <taxon>Thermoprotei</taxon>
        <taxon>Sulfolobales</taxon>
        <taxon>Sulfolobaceae</taxon>
        <taxon>Stygiolobus</taxon>
    </lineage>
</organism>
<dbReference type="InterPro" id="IPR006172">
    <property type="entry name" value="DNA-dir_DNA_pol_B"/>
</dbReference>
<comment type="catalytic activity">
    <reaction evidence="7">
        <text>DNA(n) + a 2'-deoxyribonucleoside 5'-triphosphate = DNA(n+1) + diphosphate</text>
        <dbReference type="Rhea" id="RHEA:22508"/>
        <dbReference type="Rhea" id="RHEA-COMP:17339"/>
        <dbReference type="Rhea" id="RHEA-COMP:17340"/>
        <dbReference type="ChEBI" id="CHEBI:33019"/>
        <dbReference type="ChEBI" id="CHEBI:61560"/>
        <dbReference type="ChEBI" id="CHEBI:173112"/>
        <dbReference type="EC" id="2.7.7.7"/>
    </reaction>
</comment>
<dbReference type="PANTHER" id="PTHR10322:SF23">
    <property type="entry name" value="DNA POLYMERASE DELTA CATALYTIC SUBUNIT"/>
    <property type="match status" value="1"/>
</dbReference>
<proteinExistence type="inferred from homology"/>
<dbReference type="AlphaFoldDB" id="A0A8D5U8B6"/>
<dbReference type="GO" id="GO:0003677">
    <property type="term" value="F:DNA binding"/>
    <property type="evidence" value="ECO:0007669"/>
    <property type="project" value="UniProtKB-KW"/>
</dbReference>
<reference evidence="9 10" key="1">
    <citation type="submission" date="2021-04" db="EMBL/GenBank/DDBJ databases">
        <title>Complete genome sequence of Stygiolobus sp. KN-1.</title>
        <authorList>
            <person name="Nakamura K."/>
            <person name="Sakai H."/>
            <person name="Kurosawa N."/>
        </authorList>
    </citation>
    <scope>NUCLEOTIDE SEQUENCE [LARGE SCALE GENOMIC DNA]</scope>
    <source>
        <strain evidence="9 10">KN-1</strain>
    </source>
</reference>
<dbReference type="InterPro" id="IPR023211">
    <property type="entry name" value="DNA_pol_palm_dom_sf"/>
</dbReference>
<evidence type="ECO:0000313" key="9">
    <source>
        <dbReference type="EMBL" id="BCU71471.1"/>
    </source>
</evidence>
<keyword evidence="4" id="KW-0548">Nucleotidyltransferase</keyword>
<dbReference type="GO" id="GO:0000166">
    <property type="term" value="F:nucleotide binding"/>
    <property type="evidence" value="ECO:0007669"/>
    <property type="project" value="InterPro"/>
</dbReference>
<gene>
    <name evidence="9" type="ORF">KN1_27680</name>
</gene>
<dbReference type="EMBL" id="AP024597">
    <property type="protein sequence ID" value="BCU71471.1"/>
    <property type="molecule type" value="Genomic_DNA"/>
</dbReference>